<evidence type="ECO:0000256" key="1">
    <source>
        <dbReference type="SAM" id="MobiDB-lite"/>
    </source>
</evidence>
<comment type="caution">
    <text evidence="2">The sequence shown here is derived from an EMBL/GenBank/DDBJ whole genome shotgun (WGS) entry which is preliminary data.</text>
</comment>
<reference evidence="2 3" key="1">
    <citation type="submission" date="2017-10" db="EMBL/GenBank/DDBJ databases">
        <authorList>
            <person name="Regsiter A."/>
            <person name="William W."/>
        </authorList>
    </citation>
    <scope>NUCLEOTIDE SEQUENCE [LARGE SCALE GENOMIC DNA]</scope>
    <source>
        <strain evidence="2 3">CFBP6991</strain>
    </source>
</reference>
<dbReference type="Proteomes" id="UP000234345">
    <property type="component" value="Unassembled WGS sequence"/>
</dbReference>
<dbReference type="EMBL" id="OCZC01000088">
    <property type="protein sequence ID" value="SOO26829.1"/>
    <property type="molecule type" value="Genomic_DNA"/>
</dbReference>
<organism evidence="2 3">
    <name type="scientific">Xanthomonas campestris pv. phaseoli</name>
    <dbReference type="NCBI Taxonomy" id="317013"/>
    <lineage>
        <taxon>Bacteria</taxon>
        <taxon>Pseudomonadati</taxon>
        <taxon>Pseudomonadota</taxon>
        <taxon>Gammaproteobacteria</taxon>
        <taxon>Lysobacterales</taxon>
        <taxon>Lysobacteraceae</taxon>
        <taxon>Xanthomonas</taxon>
    </lineage>
</organism>
<evidence type="ECO:0000313" key="2">
    <source>
        <dbReference type="EMBL" id="SOO26829.1"/>
    </source>
</evidence>
<evidence type="ECO:0000313" key="3">
    <source>
        <dbReference type="Proteomes" id="UP000234345"/>
    </source>
</evidence>
<proteinExistence type="predicted"/>
<gene>
    <name evidence="2" type="ORF">XFF6991_60013</name>
</gene>
<feature type="region of interest" description="Disordered" evidence="1">
    <location>
        <begin position="115"/>
        <end position="145"/>
    </location>
</feature>
<sequence>MAFLRMWCAVSWHTYIIPICMLACKLSCMQLHVPPIEHSRQYRGLLHLVARGAWSPATLYTWPLPKPATAPRAAHTTSSTPHSLLTRFRALSGVVRPQWHVAVWRGGFCKRSAQGRGFGPTGDDAARGIGAQHPKPVTACGHAPA</sequence>
<accession>A0A7Z7J3V2</accession>
<dbReference type="AlphaFoldDB" id="A0A7Z7J3V2"/>
<protein>
    <submittedName>
        <fullName evidence="2">Uncharacterized protein</fullName>
    </submittedName>
</protein>
<name>A0A7Z7J3V2_XANCH</name>